<evidence type="ECO:0000313" key="5">
    <source>
        <dbReference type="EMBL" id="MBB6363177.1"/>
    </source>
</evidence>
<comment type="similarity">
    <text evidence="1">Belongs to the outer membrane porin (Opr) (TC 1.B.25) family.</text>
</comment>
<dbReference type="Pfam" id="PF03573">
    <property type="entry name" value="OprD"/>
    <property type="match status" value="1"/>
</dbReference>
<proteinExistence type="inferred from homology"/>
<keyword evidence="3 4" id="KW-0732">Signal</keyword>
<dbReference type="AlphaFoldDB" id="A0AAW3VE55"/>
<evidence type="ECO:0000256" key="3">
    <source>
        <dbReference type="ARBA" id="ARBA00022729"/>
    </source>
</evidence>
<dbReference type="PANTHER" id="PTHR34596">
    <property type="entry name" value="CHITOPORIN"/>
    <property type="match status" value="1"/>
</dbReference>
<evidence type="ECO:0000256" key="1">
    <source>
        <dbReference type="ARBA" id="ARBA00009075"/>
    </source>
</evidence>
<dbReference type="RefSeq" id="WP_180086762.1">
    <property type="nucleotide sequence ID" value="NZ_JACHLA010000004.1"/>
</dbReference>
<reference evidence="5 6" key="1">
    <citation type="submission" date="2020-08" db="EMBL/GenBank/DDBJ databases">
        <title>Functional genomics of gut bacteria from endangered species of beetles.</title>
        <authorList>
            <person name="Carlos-Shanley C."/>
        </authorList>
    </citation>
    <scope>NUCLEOTIDE SEQUENCE [LARGE SCALE GENOMIC DNA]</scope>
    <source>
        <strain evidence="5 6">S00127</strain>
    </source>
</reference>
<feature type="signal peptide" evidence="4">
    <location>
        <begin position="1"/>
        <end position="23"/>
    </location>
</feature>
<sequence>MQNSKKLTLAVLIQAALVSTAFASEQSESKGFVEDAEGSVLFRTGYLHRDKTNYTDNQTGERKVVNDTSSFAQTAIVKLDSGFTQGTVGFGAGIIGDASFKLGNNNNAGNGMIPREAGFNDQGEYKKGIGDTYDHWARGGAYIKARVSNTTAVYGTQVLDIPVLASNTARLVPEYFEGLLVTSNEIDNLTLTAGKFTKNQYSDQINSDGNELDRAVVWGAKYKFNDAFNTSYYGVDVKDKLDRHYVNANYSYTLANDSTLTHDFSGYHTEFDKDASTFSETTTDLSDRQNSIWAVSTTYNKDVHNVMLAYQQNSGNTGYDYGSNADGAQSIYMPNSYLSDFVGNDEKSLGLQYNYSFKNHGLPGLNWTSAFVYGWDINVNNSDKEGQEREFFNQVKYTVQSGFAKDSSLRVRHSYLRASDNYQAGNYIGDTNEWRIWLDIPVKLF</sequence>
<dbReference type="PANTHER" id="PTHR34596:SF2">
    <property type="entry name" value="CHITOPORIN"/>
    <property type="match status" value="1"/>
</dbReference>
<evidence type="ECO:0000256" key="2">
    <source>
        <dbReference type="ARBA" id="ARBA00022448"/>
    </source>
</evidence>
<dbReference type="GO" id="GO:0015288">
    <property type="term" value="F:porin activity"/>
    <property type="evidence" value="ECO:0007669"/>
    <property type="project" value="TreeGrafter"/>
</dbReference>
<evidence type="ECO:0000313" key="6">
    <source>
        <dbReference type="Proteomes" id="UP000548425"/>
    </source>
</evidence>
<keyword evidence="2" id="KW-0813">Transport</keyword>
<gene>
    <name evidence="5" type="ORF">HNP34_001298</name>
</gene>
<name>A0AAW3VE55_ACILW</name>
<dbReference type="InterPro" id="IPR005318">
    <property type="entry name" value="OM_porin_bac"/>
</dbReference>
<evidence type="ECO:0008006" key="7">
    <source>
        <dbReference type="Google" id="ProtNLM"/>
    </source>
</evidence>
<feature type="chain" id="PRO_5043430861" description="Outer membrane porin, OprD family" evidence="4">
    <location>
        <begin position="24"/>
        <end position="445"/>
    </location>
</feature>
<dbReference type="InterPro" id="IPR023614">
    <property type="entry name" value="Porin_dom_sf"/>
</dbReference>
<dbReference type="Gene3D" id="2.40.160.10">
    <property type="entry name" value="Porin"/>
    <property type="match status" value="1"/>
</dbReference>
<evidence type="ECO:0000256" key="4">
    <source>
        <dbReference type="SAM" id="SignalP"/>
    </source>
</evidence>
<organism evidence="5 6">
    <name type="scientific">Acinetobacter lwoffii</name>
    <dbReference type="NCBI Taxonomy" id="28090"/>
    <lineage>
        <taxon>Bacteria</taxon>
        <taxon>Pseudomonadati</taxon>
        <taxon>Pseudomonadota</taxon>
        <taxon>Gammaproteobacteria</taxon>
        <taxon>Moraxellales</taxon>
        <taxon>Moraxellaceae</taxon>
        <taxon>Acinetobacter</taxon>
    </lineage>
</organism>
<dbReference type="GO" id="GO:0016020">
    <property type="term" value="C:membrane"/>
    <property type="evidence" value="ECO:0007669"/>
    <property type="project" value="InterPro"/>
</dbReference>
<protein>
    <recommendedName>
        <fullName evidence="7">Outer membrane porin, OprD family</fullName>
    </recommendedName>
</protein>
<accession>A0AAW3VE55</accession>
<dbReference type="Proteomes" id="UP000548425">
    <property type="component" value="Unassembled WGS sequence"/>
</dbReference>
<dbReference type="EMBL" id="JACHLA010000004">
    <property type="protein sequence ID" value="MBB6363177.1"/>
    <property type="molecule type" value="Genomic_DNA"/>
</dbReference>
<comment type="caution">
    <text evidence="5">The sequence shown here is derived from an EMBL/GenBank/DDBJ whole genome shotgun (WGS) entry which is preliminary data.</text>
</comment>